<feature type="region of interest" description="Disordered" evidence="1">
    <location>
        <begin position="1"/>
        <end position="73"/>
    </location>
</feature>
<dbReference type="PANTHER" id="PTHR18839:SF0">
    <property type="entry name" value="MITOTIC INTERACTOR AND SUBSTRATE OF PLK1 ISOFORM X1-RELATED"/>
    <property type="match status" value="1"/>
</dbReference>
<protein>
    <submittedName>
        <fullName evidence="2">LOC107382221-like protein</fullName>
    </submittedName>
</protein>
<dbReference type="AlphaFoldDB" id="A0A9D2Y348"/>
<accession>A0A9D2Y348</accession>
<sequence length="780" mass="86603">METKRIAWQEQGPVVLPGELLGEEGTSLNSPPDGREAPRATPEEDLDDQEPGAEVREPRDHQPVRMGATQITNEKSAYVKQSLLRETWETMTGEIPPEVLPAKEESNNDLAEDVFPPPPTTDALSAGGCSEREGLSSLEGEVAEWISDAEVVLDPTDDLAQLDLQSGEEWAKTAQVVVQFKISQNQPSAEENVDENKTCLLMQPSHFDIHSADDANSPPFVDESGEEVGYDESGEVSQPSSHAASDPDSVLHAGLSAGQRGELLPQGPIELTPRGENQEAAQQVSGQGSLPLSAVAMEPSNQGREACQCCGCVVAVRERCSRVGEKTEGENEQTGGEEGQKDNGRNQPKERSSGEGQRKYQKPVHKQERKTGKQGCGVSSKDRRGTRMRNNMYEDHWRDSGESVDLYRTLEDSSNSTDSPATETPIEREIRRAIQREQSLRRSRGLPNPHTAPEYVEIPSRKGILSQSLTSKWSQNKDREFAGKMMQQEIHEETRREQDLVKIGKIPGFYDKGTVRQIKERKQLFEAFQTSLESTKSKMSSFKSTEDLTLEGLDDVKLQASMFRSLPVEKKPILLNPSHPKGAVEHSFVQGTGLSDRTGCQGIVLENKPTSLTQKQNQVRVETDLRSAHPHNSSYQAITEELEEEEEEEEDTSTENPFFKLRSSTNLEKMKQDILEAKERERELRKMRSSLYGGINGVASSSQRELSPPDVPESSFKEGRGSSAVRQSESRLSAWPPIQAEEQKIARPEVLLSPRTPRQKTPLVQLWESGLVNGHSPEDD</sequence>
<feature type="compositionally biased region" description="Basic and acidic residues" evidence="1">
    <location>
        <begin position="53"/>
        <end position="63"/>
    </location>
</feature>
<evidence type="ECO:0000313" key="2">
    <source>
        <dbReference type="EMBL" id="KAF7213120.1"/>
    </source>
</evidence>
<feature type="compositionally biased region" description="Polar residues" evidence="1">
    <location>
        <begin position="412"/>
        <end position="422"/>
    </location>
</feature>
<feature type="compositionally biased region" description="Basic and acidic residues" evidence="1">
    <location>
        <begin position="338"/>
        <end position="358"/>
    </location>
</feature>
<evidence type="ECO:0000256" key="1">
    <source>
        <dbReference type="SAM" id="MobiDB-lite"/>
    </source>
</evidence>
<name>A0A9D2Y348_NOTFU</name>
<feature type="compositionally biased region" description="Basic and acidic residues" evidence="1">
    <location>
        <begin position="392"/>
        <end position="401"/>
    </location>
</feature>
<feature type="compositionally biased region" description="Acidic residues" evidence="1">
    <location>
        <begin position="640"/>
        <end position="653"/>
    </location>
</feature>
<feature type="region of interest" description="Disordered" evidence="1">
    <location>
        <begin position="626"/>
        <end position="674"/>
    </location>
</feature>
<dbReference type="OMA" id="MESDSCD"/>
<dbReference type="Proteomes" id="UP000822369">
    <property type="component" value="Chromosome 10"/>
</dbReference>
<feature type="compositionally biased region" description="Basic and acidic residues" evidence="1">
    <location>
        <begin position="425"/>
        <end position="440"/>
    </location>
</feature>
<proteinExistence type="predicted"/>
<feature type="compositionally biased region" description="Basic and acidic residues" evidence="1">
    <location>
        <begin position="33"/>
        <end position="42"/>
    </location>
</feature>
<gene>
    <name evidence="2" type="ORF">G4P62_007747</name>
</gene>
<feature type="compositionally biased region" description="Acidic residues" evidence="1">
    <location>
        <begin position="223"/>
        <end position="234"/>
    </location>
</feature>
<comment type="caution">
    <text evidence="2">The sequence shown here is derived from an EMBL/GenBank/DDBJ whole genome shotgun (WGS) entry which is preliminary data.</text>
</comment>
<dbReference type="KEGG" id="nfu:107382221"/>
<evidence type="ECO:0000313" key="3">
    <source>
        <dbReference type="Proteomes" id="UP000822369"/>
    </source>
</evidence>
<organism evidence="2 3">
    <name type="scientific">Nothobranchius furzeri</name>
    <name type="common">Turquoise killifish</name>
    <dbReference type="NCBI Taxonomy" id="105023"/>
    <lineage>
        <taxon>Eukaryota</taxon>
        <taxon>Metazoa</taxon>
        <taxon>Chordata</taxon>
        <taxon>Craniata</taxon>
        <taxon>Vertebrata</taxon>
        <taxon>Euteleostomi</taxon>
        <taxon>Actinopterygii</taxon>
        <taxon>Neopterygii</taxon>
        <taxon>Teleostei</taxon>
        <taxon>Neoteleostei</taxon>
        <taxon>Acanthomorphata</taxon>
        <taxon>Ovalentaria</taxon>
        <taxon>Atherinomorphae</taxon>
        <taxon>Cyprinodontiformes</taxon>
        <taxon>Nothobranchiidae</taxon>
        <taxon>Nothobranchius</taxon>
    </lineage>
</organism>
<feature type="region of interest" description="Disordered" evidence="1">
    <location>
        <begin position="90"/>
        <end position="130"/>
    </location>
</feature>
<feature type="region of interest" description="Disordered" evidence="1">
    <location>
        <begin position="209"/>
        <end position="287"/>
    </location>
</feature>
<dbReference type="InterPro" id="IPR042779">
    <property type="entry name" value="MISP/MISP3-like"/>
</dbReference>
<feature type="region of interest" description="Disordered" evidence="1">
    <location>
        <begin position="692"/>
        <end position="780"/>
    </location>
</feature>
<dbReference type="EMBL" id="JAAVVJ010000010">
    <property type="protein sequence ID" value="KAF7213120.1"/>
    <property type="molecule type" value="Genomic_DNA"/>
</dbReference>
<reference evidence="2" key="1">
    <citation type="submission" date="2020-03" db="EMBL/GenBank/DDBJ databases">
        <title>Intra-Species Differences in Population Size shape Life History and Genome Evolution.</title>
        <authorList>
            <person name="Willemsen D."/>
            <person name="Cui R."/>
            <person name="Valenzano D.R."/>
        </authorList>
    </citation>
    <scope>NUCLEOTIDE SEQUENCE</scope>
    <source>
        <strain evidence="2">GRZ</strain>
        <tissue evidence="2">Whole</tissue>
    </source>
</reference>
<dbReference type="OrthoDB" id="9449914at2759"/>
<feature type="region of interest" description="Disordered" evidence="1">
    <location>
        <begin position="323"/>
        <end position="459"/>
    </location>
</feature>
<dbReference type="PANTHER" id="PTHR18839">
    <property type="entry name" value="MITOTIC INTERACTOR AND SUBSTRATE OF PLK1 MISP FAMILY MEMBER"/>
    <property type="match status" value="1"/>
</dbReference>